<reference evidence="1" key="1">
    <citation type="submission" date="2013-05" db="EMBL/GenBank/DDBJ databases">
        <authorList>
            <person name="Yim A.K.Y."/>
            <person name="Chan T.F."/>
            <person name="Ji K.M."/>
            <person name="Liu X.Y."/>
            <person name="Zhou J.W."/>
            <person name="Li R.Q."/>
            <person name="Yang K.Y."/>
            <person name="Li J."/>
            <person name="Li M."/>
            <person name="Law P.T.W."/>
            <person name="Wu Y.L."/>
            <person name="Cai Z.L."/>
            <person name="Qin H."/>
            <person name="Bao Y."/>
            <person name="Leung R.K.K."/>
            <person name="Ng P.K.S."/>
            <person name="Zou J."/>
            <person name="Zhong X.J."/>
            <person name="Ran P.X."/>
            <person name="Zhong N.S."/>
            <person name="Liu Z.G."/>
            <person name="Tsui S.K.W."/>
        </authorList>
    </citation>
    <scope>NUCLEOTIDE SEQUENCE</scope>
    <source>
        <strain evidence="1">Derf</strain>
        <tissue evidence="1">Whole organism</tissue>
    </source>
</reference>
<accession>A0A922L800</accession>
<dbReference type="AlphaFoldDB" id="A0A922L800"/>
<evidence type="ECO:0000313" key="1">
    <source>
        <dbReference type="EMBL" id="KAH9521037.1"/>
    </source>
</evidence>
<name>A0A922L800_DERFA</name>
<evidence type="ECO:0000313" key="2">
    <source>
        <dbReference type="Proteomes" id="UP000790347"/>
    </source>
</evidence>
<protein>
    <submittedName>
        <fullName evidence="1">Uncharacterized protein</fullName>
    </submittedName>
</protein>
<dbReference type="EMBL" id="ASGP02000002">
    <property type="protein sequence ID" value="KAH9521037.1"/>
    <property type="molecule type" value="Genomic_DNA"/>
</dbReference>
<comment type="caution">
    <text evidence="1">The sequence shown here is derived from an EMBL/GenBank/DDBJ whole genome shotgun (WGS) entry which is preliminary data.</text>
</comment>
<proteinExistence type="predicted"/>
<dbReference type="Proteomes" id="UP000790347">
    <property type="component" value="Unassembled WGS sequence"/>
</dbReference>
<organism evidence="1 2">
    <name type="scientific">Dermatophagoides farinae</name>
    <name type="common">American house dust mite</name>
    <dbReference type="NCBI Taxonomy" id="6954"/>
    <lineage>
        <taxon>Eukaryota</taxon>
        <taxon>Metazoa</taxon>
        <taxon>Ecdysozoa</taxon>
        <taxon>Arthropoda</taxon>
        <taxon>Chelicerata</taxon>
        <taxon>Arachnida</taxon>
        <taxon>Acari</taxon>
        <taxon>Acariformes</taxon>
        <taxon>Sarcoptiformes</taxon>
        <taxon>Astigmata</taxon>
        <taxon>Psoroptidia</taxon>
        <taxon>Analgoidea</taxon>
        <taxon>Pyroglyphidae</taxon>
        <taxon>Dermatophagoidinae</taxon>
        <taxon>Dermatophagoides</taxon>
    </lineage>
</organism>
<gene>
    <name evidence="1" type="ORF">DERF_004716</name>
</gene>
<keyword evidence="2" id="KW-1185">Reference proteome</keyword>
<reference evidence="1" key="2">
    <citation type="journal article" date="2022" name="Res Sq">
        <title>Comparative Genomics Reveals Insights into the Divergent Evolution of Astigmatic Mites and Household Pest Adaptations.</title>
        <authorList>
            <person name="Xiong Q."/>
            <person name="Wan A.T.-Y."/>
            <person name="Liu X.-Y."/>
            <person name="Fung C.S.-H."/>
            <person name="Xiao X."/>
            <person name="Malainual N."/>
            <person name="Hou J."/>
            <person name="Wang L."/>
            <person name="Wang M."/>
            <person name="Yang K."/>
            <person name="Cui Y."/>
            <person name="Leung E."/>
            <person name="Nong W."/>
            <person name="Shin S.-K."/>
            <person name="Au S."/>
            <person name="Jeong K.Y."/>
            <person name="Chew F.T."/>
            <person name="Hui J."/>
            <person name="Leung T.F."/>
            <person name="Tungtrongchitr A."/>
            <person name="Zhong N."/>
            <person name="Liu Z."/>
            <person name="Tsui S."/>
        </authorList>
    </citation>
    <scope>NUCLEOTIDE SEQUENCE</scope>
    <source>
        <strain evidence="1">Derf</strain>
        <tissue evidence="1">Whole organism</tissue>
    </source>
</reference>
<sequence length="60" mass="7012">MNNHNNQPRSSFALYASWPWKQHIVKTVLFCKTRWPALSTTTNKKYTTADMHRPSITFTG</sequence>